<feature type="compositionally biased region" description="Low complexity" evidence="4">
    <location>
        <begin position="1894"/>
        <end position="1906"/>
    </location>
</feature>
<feature type="compositionally biased region" description="Polar residues" evidence="4">
    <location>
        <begin position="1679"/>
        <end position="1700"/>
    </location>
</feature>
<dbReference type="Proteomes" id="UP001627154">
    <property type="component" value="Unassembled WGS sequence"/>
</dbReference>
<feature type="region of interest" description="Disordered" evidence="4">
    <location>
        <begin position="1611"/>
        <end position="1787"/>
    </location>
</feature>
<dbReference type="InterPro" id="IPR011989">
    <property type="entry name" value="ARM-like"/>
</dbReference>
<comment type="caution">
    <text evidence="5">The sequence shown here is derived from an EMBL/GenBank/DDBJ whole genome shotgun (WGS) entry which is preliminary data.</text>
</comment>
<evidence type="ECO:0000313" key="5">
    <source>
        <dbReference type="EMBL" id="KAL3405924.1"/>
    </source>
</evidence>
<feature type="compositionally biased region" description="Low complexity" evidence="4">
    <location>
        <begin position="1706"/>
        <end position="1719"/>
    </location>
</feature>
<feature type="compositionally biased region" description="Polar residues" evidence="4">
    <location>
        <begin position="1619"/>
        <end position="1635"/>
    </location>
</feature>
<feature type="region of interest" description="Disordered" evidence="4">
    <location>
        <begin position="1155"/>
        <end position="1183"/>
    </location>
</feature>
<name>A0ABD2XLB3_9HYME</name>
<dbReference type="PROSITE" id="PS50176">
    <property type="entry name" value="ARM_REPEAT"/>
    <property type="match status" value="3"/>
</dbReference>
<feature type="compositionally biased region" description="Basic and acidic residues" evidence="4">
    <location>
        <begin position="991"/>
        <end position="1000"/>
    </location>
</feature>
<keyword evidence="6" id="KW-1185">Reference proteome</keyword>
<feature type="compositionally biased region" description="Basic and acidic residues" evidence="4">
    <location>
        <begin position="1957"/>
        <end position="1967"/>
    </location>
</feature>
<dbReference type="InterPro" id="IPR026818">
    <property type="entry name" value="Apc_fam"/>
</dbReference>
<dbReference type="PANTHER" id="PTHR12607">
    <property type="entry name" value="ADENOMATOUS POLYPOSIS COLI PROTEIN FAMILY"/>
    <property type="match status" value="1"/>
</dbReference>
<feature type="region of interest" description="Disordered" evidence="4">
    <location>
        <begin position="990"/>
        <end position="1009"/>
    </location>
</feature>
<reference evidence="5 6" key="1">
    <citation type="journal article" date="2024" name="bioRxiv">
        <title>A reference genome for Trichogramma kaykai: A tiny desert-dwelling parasitoid wasp with competing sex-ratio distorters.</title>
        <authorList>
            <person name="Culotta J."/>
            <person name="Lindsey A.R."/>
        </authorList>
    </citation>
    <scope>NUCLEOTIDE SEQUENCE [LARGE SCALE GENOMIC DNA]</scope>
    <source>
        <strain evidence="5 6">KSX58</strain>
    </source>
</reference>
<dbReference type="InterPro" id="IPR041257">
    <property type="entry name" value="APC_rep"/>
</dbReference>
<feature type="region of interest" description="Disordered" evidence="4">
    <location>
        <begin position="1205"/>
        <end position="1233"/>
    </location>
</feature>
<dbReference type="InterPro" id="IPR016024">
    <property type="entry name" value="ARM-type_fold"/>
</dbReference>
<gene>
    <name evidence="5" type="ORF">TKK_001342</name>
</gene>
<feature type="region of interest" description="Disordered" evidence="4">
    <location>
        <begin position="1929"/>
        <end position="1980"/>
    </location>
</feature>
<feature type="compositionally biased region" description="Polar residues" evidence="4">
    <location>
        <begin position="1876"/>
        <end position="1893"/>
    </location>
</feature>
<comment type="similarity">
    <text evidence="1">Belongs to the adenomatous polyposis coli (APC) family.</text>
</comment>
<feature type="compositionally biased region" description="Polar residues" evidence="4">
    <location>
        <begin position="1803"/>
        <end position="1820"/>
    </location>
</feature>
<dbReference type="FunFam" id="1.25.10.10:FF:000305">
    <property type="entry name" value="Adenomatous polyposis coli"/>
    <property type="match status" value="1"/>
</dbReference>
<keyword evidence="2" id="KW-0879">Wnt signaling pathway</keyword>
<feature type="region of interest" description="Disordered" evidence="4">
    <location>
        <begin position="1799"/>
        <end position="1862"/>
    </location>
</feature>
<feature type="compositionally biased region" description="Polar residues" evidence="4">
    <location>
        <begin position="1466"/>
        <end position="1483"/>
    </location>
</feature>
<dbReference type="SMART" id="SM00185">
    <property type="entry name" value="ARM"/>
    <property type="match status" value="7"/>
</dbReference>
<dbReference type="PANTHER" id="PTHR12607:SF12">
    <property type="entry name" value="APC-LIKE, ISOFORM A-RELATED"/>
    <property type="match status" value="1"/>
</dbReference>
<organism evidence="5 6">
    <name type="scientific">Trichogramma kaykai</name>
    <dbReference type="NCBI Taxonomy" id="54128"/>
    <lineage>
        <taxon>Eukaryota</taxon>
        <taxon>Metazoa</taxon>
        <taxon>Ecdysozoa</taxon>
        <taxon>Arthropoda</taxon>
        <taxon>Hexapoda</taxon>
        <taxon>Insecta</taxon>
        <taxon>Pterygota</taxon>
        <taxon>Neoptera</taxon>
        <taxon>Endopterygota</taxon>
        <taxon>Hymenoptera</taxon>
        <taxon>Apocrita</taxon>
        <taxon>Proctotrupomorpha</taxon>
        <taxon>Chalcidoidea</taxon>
        <taxon>Trichogrammatidae</taxon>
        <taxon>Trichogramma</taxon>
    </lineage>
</organism>
<dbReference type="InterPro" id="IPR000225">
    <property type="entry name" value="Armadillo"/>
</dbReference>
<dbReference type="Pfam" id="PF18797">
    <property type="entry name" value="APC_rep"/>
    <property type="match status" value="1"/>
</dbReference>
<feature type="compositionally biased region" description="Polar residues" evidence="4">
    <location>
        <begin position="1"/>
        <end position="30"/>
    </location>
</feature>
<feature type="repeat" description="ARM" evidence="3">
    <location>
        <begin position="491"/>
        <end position="525"/>
    </location>
</feature>
<feature type="compositionally biased region" description="Polar residues" evidence="4">
    <location>
        <begin position="1162"/>
        <end position="1174"/>
    </location>
</feature>
<dbReference type="Pfam" id="PF00514">
    <property type="entry name" value="Arm"/>
    <property type="match status" value="2"/>
</dbReference>
<evidence type="ECO:0008006" key="7">
    <source>
        <dbReference type="Google" id="ProtNLM"/>
    </source>
</evidence>
<dbReference type="GO" id="GO:0005737">
    <property type="term" value="C:cytoplasm"/>
    <property type="evidence" value="ECO:0007669"/>
    <property type="project" value="UniProtKB-ARBA"/>
</dbReference>
<feature type="compositionally biased region" description="Polar residues" evidence="4">
    <location>
        <begin position="1933"/>
        <end position="1947"/>
    </location>
</feature>
<feature type="compositionally biased region" description="Basic and acidic residues" evidence="4">
    <location>
        <begin position="1213"/>
        <end position="1226"/>
    </location>
</feature>
<feature type="region of interest" description="Disordered" evidence="4">
    <location>
        <begin position="1456"/>
        <end position="1487"/>
    </location>
</feature>
<dbReference type="SUPFAM" id="SSF48371">
    <property type="entry name" value="ARM repeat"/>
    <property type="match status" value="1"/>
</dbReference>
<evidence type="ECO:0000256" key="3">
    <source>
        <dbReference type="PROSITE-ProRule" id="PRU00259"/>
    </source>
</evidence>
<dbReference type="GO" id="GO:0016055">
    <property type="term" value="P:Wnt signaling pathway"/>
    <property type="evidence" value="ECO:0007669"/>
    <property type="project" value="UniProtKB-KW"/>
</dbReference>
<evidence type="ECO:0000313" key="6">
    <source>
        <dbReference type="Proteomes" id="UP001627154"/>
    </source>
</evidence>
<evidence type="ECO:0000256" key="1">
    <source>
        <dbReference type="ARBA" id="ARBA00009051"/>
    </source>
</evidence>
<feature type="repeat" description="ARM" evidence="3">
    <location>
        <begin position="540"/>
        <end position="582"/>
    </location>
</feature>
<proteinExistence type="inferred from homology"/>
<feature type="compositionally biased region" description="Low complexity" evidence="4">
    <location>
        <begin position="1841"/>
        <end position="1857"/>
    </location>
</feature>
<evidence type="ECO:0000256" key="4">
    <source>
        <dbReference type="SAM" id="MobiDB-lite"/>
    </source>
</evidence>
<evidence type="ECO:0000256" key="2">
    <source>
        <dbReference type="ARBA" id="ARBA00022687"/>
    </source>
</evidence>
<dbReference type="EMBL" id="JBJJXI010000019">
    <property type="protein sequence ID" value="KAL3405924.1"/>
    <property type="molecule type" value="Genomic_DNA"/>
</dbReference>
<feature type="repeat" description="ARM" evidence="3">
    <location>
        <begin position="249"/>
        <end position="278"/>
    </location>
</feature>
<feature type="region of interest" description="Disordered" evidence="4">
    <location>
        <begin position="1509"/>
        <end position="1549"/>
    </location>
</feature>
<feature type="region of interest" description="Disordered" evidence="4">
    <location>
        <begin position="839"/>
        <end position="861"/>
    </location>
</feature>
<accession>A0ABD2XLB3</accession>
<protein>
    <recommendedName>
        <fullName evidence="7">Adenomatous polyposis coli protein</fullName>
    </recommendedName>
</protein>
<feature type="compositionally biased region" description="Polar residues" evidence="4">
    <location>
        <begin position="1971"/>
        <end position="1980"/>
    </location>
</feature>
<dbReference type="GO" id="GO:0071944">
    <property type="term" value="C:cell periphery"/>
    <property type="evidence" value="ECO:0007669"/>
    <property type="project" value="UniProtKB-ARBA"/>
</dbReference>
<feature type="compositionally biased region" description="Polar residues" evidence="4">
    <location>
        <begin position="1720"/>
        <end position="1760"/>
    </location>
</feature>
<dbReference type="Gene3D" id="1.25.10.10">
    <property type="entry name" value="Leucine-rich Repeat Variant"/>
    <property type="match status" value="1"/>
</dbReference>
<sequence length="1980" mass="219423">MPGEADQQQLCSNSLTGQEKSVSRMQKISSNNNNNNYDSTSTLSDTKVAKTQENQFKLIMQQQQQRPQTSYVEGEMLLDVEGHLQIDNFAARNVDENVEKREQTPQAIDFSFLKSRAKSSTSFGIKTNSAEENDCSNFSSQTKDFLTVGADFILSSSMWTSTQSPTSSQLSQLNSPAHNELVSMMSFSTGGESTPVSSAHGHKRLNSKMDVIYNLLSMLGSTEGREDMSATLLTMSNSTESCNVMRQSGCLPLLIQLIHAPGQNPKTREQACKALFNIVHAKGDERSNKREARVLRLLEQLRDYCQTVRISLSSVPSSMSELEHPSTTIAALMKLSFDEAHRFAMCQLGGLHAVAELVETDHDAHGTNSDDQNCITLRRYSGMALTNLTFGDSNNKALLCSFQQFMKALVSQLKSPSDDLRQVTASVLRNLSWRADSSSKQVLREVGAVVGLMKAAMEARKEATLKSILSALWNLSAHCTTNKIDICAVDGALAFLVDMLSYNAPSKNLTIVENAGGILRNVSSHIAIRNDYRAIVRERGCLQVLLRQLRSQSLTVVSNACGTLWNLSARNPQDQLLLWDLGAVPMLRNLIHSKHKMISMGSSAALKNLLSASPNGNNFLRMDSTVRGLGLQTLPTLVARRQKALAQEIDQNLSETYDNIEPSSSPVHKEENAPLRIDESFLQDQKKNELQSFAHDQQSSLGLQILNNFPSENQELMRSVTSTQSDTVSEKVNRQTNDGATFLDLNSNRQSTSMFSCANSDSSTSTIGRSINRSEKKYTLRYMNVMPERMKPGEPLPDLRNITRDSSAILWTPGFNQGANSTSNLPNNHSKDNASMLTTTCESPSLKKNKKSESVSRIPSASKNKSIPINLSLKTYQKGFTGNSNYNFKHHNRISDEDELNSGYSVKKEQRQDTSRVQTVQNVEVAKPRGIPVIKSTYKQNSTRNAKHDVNAFASAVYDNNLLEENKLETPNCSKGDGNLDLLGIKTHTKSSNEHDDHQSHKARSSKNKNYEVDSCLESNLVRYKTNASLNDIEVNFDSNDVAPTKDSKPHFAYNQEQTNGDKNKCNDCYFSDETYTLQENTSGGVKNTSHLSTAESGTFNPWKSCNKDKTMLNLREHEITNKFEDKYRREHDPEAMIASLDRLTATLVKQSEAMRFDRETNNGMKSSILSTDTWNEDSPSDASFPSLSVSAPLVASFRSDDFSASEAGMHTSDSKTEQKSPKRSEAMIAGKESVSLNQIDDIKPPSLMDSLLSLTASYGPSSDIDNIDKNRITQLPQFNRKKSLPIGAVAHRAMCNAQNRANSLENFSNECKNGSQLENIKPPSLMDEILDINELENSLVNVASITSDIADISNASFAGPVNFDLSKPFSNTSMAKYSYTNQMGSNNSLTECLDRINPPSLMNEITRIEDMTIEDDTNSRQDTLCFDSEFNTDDVTQCAIDEHVDDCATDSSEIDGAFSGEFGDSQGSTVSQQTHQLDSGKQLTPKEKRHLIKERYKTYTIGDEITKTESTNDSLDPTEIEIKPADTNGKLSPFSKLTPKQRRKEDRSRFETKVLSNACTELIETSNVEETKEQVSQQKLIKSRIGIPMYRRLDKVRNQTVAYDVDNERVSEADDTKLQNCQYESDDSSSSMENQVEVENASRKPRIVKPSPTRPPLITEQVDEAEAKGIRGRRKPLYSSQRKSTVQQCTYQQLQSPSSPHHGVVRSSSSPLVRPTRTLQLRQHNSIEKSQSASKIGQSVKKINNQPRTPSTPTRQQSPKLRPLERQGTFTKDEPQMENTPTIVPCSPLRFIPTAITRPGSLGNSGRSFGQVSPRTSPFHSAKLKKAGLRDTPQKSLGAITSSNSTPSTPTGIPSIVKRSSSNLSAKSTLKYSMAGQPTSLQNTALRNQTVGSRSSSSISIASDSVTRNKASVKETTSKIASLWKKVEQNRNKQQQNKPDTRQWITGNKGATHYGDTMEKSNDAHKKLPYSSTTKVTSV</sequence>
<feature type="region of interest" description="Disordered" evidence="4">
    <location>
        <begin position="1"/>
        <end position="43"/>
    </location>
</feature>
<feature type="region of interest" description="Disordered" evidence="4">
    <location>
        <begin position="1876"/>
        <end position="1914"/>
    </location>
</feature>